<feature type="chain" id="PRO_5020640524" description="Lipoprotein" evidence="1">
    <location>
        <begin position="25"/>
        <end position="239"/>
    </location>
</feature>
<evidence type="ECO:0000313" key="2">
    <source>
        <dbReference type="EMBL" id="TDS65084.1"/>
    </source>
</evidence>
<proteinExistence type="predicted"/>
<dbReference type="AlphaFoldDB" id="A0A4R7F601"/>
<dbReference type="EMBL" id="SOAG01000003">
    <property type="protein sequence ID" value="TDS65084.1"/>
    <property type="molecule type" value="Genomic_DNA"/>
</dbReference>
<organism evidence="2 3">
    <name type="scientific">Myroides indicus</name>
    <dbReference type="NCBI Taxonomy" id="1323422"/>
    <lineage>
        <taxon>Bacteria</taxon>
        <taxon>Pseudomonadati</taxon>
        <taxon>Bacteroidota</taxon>
        <taxon>Flavobacteriia</taxon>
        <taxon>Flavobacteriales</taxon>
        <taxon>Flavobacteriaceae</taxon>
        <taxon>Myroides</taxon>
    </lineage>
</organism>
<sequence>MKTFQLLKNIGLVLFLGLIVTACSSSDDSKGDCITQEDVNRYQNKIDSFTANPTRANCDAVKEAAFAYLNKLKNCPDANDAAKSLIEQWYDMDCNVFDNEWNPGSGNNNGGGNKEKRDVTFRTSDPKMVGVSVYIKGSFIGTFTKYVTYVTVINGEKDPNAIYNPVNECFLPGLVTTSLEVGTYTYFTSNGRSDTFTVFPASSPYSECALYYIGVLVGRLNLFKSRKLKINGEAENRIE</sequence>
<feature type="signal peptide" evidence="1">
    <location>
        <begin position="1"/>
        <end position="24"/>
    </location>
</feature>
<keyword evidence="3" id="KW-1185">Reference proteome</keyword>
<gene>
    <name evidence="2" type="ORF">C8P70_103106</name>
</gene>
<evidence type="ECO:0008006" key="4">
    <source>
        <dbReference type="Google" id="ProtNLM"/>
    </source>
</evidence>
<dbReference type="Proteomes" id="UP000295215">
    <property type="component" value="Unassembled WGS sequence"/>
</dbReference>
<reference evidence="2 3" key="1">
    <citation type="submission" date="2019-03" db="EMBL/GenBank/DDBJ databases">
        <title>Genomic Encyclopedia of Archaeal and Bacterial Type Strains, Phase II (KMG-II): from individual species to whole genera.</title>
        <authorList>
            <person name="Goeker M."/>
        </authorList>
    </citation>
    <scope>NUCLEOTIDE SEQUENCE [LARGE SCALE GENOMIC DNA]</scope>
    <source>
        <strain evidence="2 3">DSM 28213</strain>
    </source>
</reference>
<evidence type="ECO:0000313" key="3">
    <source>
        <dbReference type="Proteomes" id="UP000295215"/>
    </source>
</evidence>
<accession>A0A4R7F601</accession>
<dbReference type="RefSeq" id="WP_133711690.1">
    <property type="nucleotide sequence ID" value="NZ_SOAG01000003.1"/>
</dbReference>
<protein>
    <recommendedName>
        <fullName evidence="4">Lipoprotein</fullName>
    </recommendedName>
</protein>
<keyword evidence="1" id="KW-0732">Signal</keyword>
<name>A0A4R7F601_9FLAO</name>
<dbReference type="OrthoDB" id="1360904at2"/>
<comment type="caution">
    <text evidence="2">The sequence shown here is derived from an EMBL/GenBank/DDBJ whole genome shotgun (WGS) entry which is preliminary data.</text>
</comment>
<evidence type="ECO:0000256" key="1">
    <source>
        <dbReference type="SAM" id="SignalP"/>
    </source>
</evidence>
<dbReference type="PROSITE" id="PS51257">
    <property type="entry name" value="PROKAR_LIPOPROTEIN"/>
    <property type="match status" value="1"/>
</dbReference>